<dbReference type="InterPro" id="IPR032710">
    <property type="entry name" value="NTF2-like_dom_sf"/>
</dbReference>
<dbReference type="Proteomes" id="UP000598820">
    <property type="component" value="Unassembled WGS sequence"/>
</dbReference>
<protein>
    <submittedName>
        <fullName evidence="1">Ester cyclase</fullName>
    </submittedName>
</protein>
<gene>
    <name evidence="1" type="ORF">IC229_34270</name>
</gene>
<comment type="caution">
    <text evidence="1">The sequence shown here is derived from an EMBL/GenBank/DDBJ whole genome shotgun (WGS) entry which is preliminary data.</text>
</comment>
<dbReference type="EMBL" id="JACWZY010000067">
    <property type="protein sequence ID" value="MBD2705724.1"/>
    <property type="molecule type" value="Genomic_DNA"/>
</dbReference>
<sequence>MDGKDTHSSQDSSHVASLKYILKAIPDIHYTIDKMVSEEDIVAVNSIATGIIKDGFMGIPASQKKVRFKQMFFFRLANNKIIEEWEVVDVAGIKDQLSK</sequence>
<evidence type="ECO:0000313" key="1">
    <source>
        <dbReference type="EMBL" id="MBD2705724.1"/>
    </source>
</evidence>
<organism evidence="1 2">
    <name type="scientific">Spirosoma profusum</name>
    <dbReference type="NCBI Taxonomy" id="2771354"/>
    <lineage>
        <taxon>Bacteria</taxon>
        <taxon>Pseudomonadati</taxon>
        <taxon>Bacteroidota</taxon>
        <taxon>Cytophagia</taxon>
        <taxon>Cytophagales</taxon>
        <taxon>Cytophagaceae</taxon>
        <taxon>Spirosoma</taxon>
    </lineage>
</organism>
<keyword evidence="2" id="KW-1185">Reference proteome</keyword>
<reference evidence="1" key="1">
    <citation type="submission" date="2020-09" db="EMBL/GenBank/DDBJ databases">
        <authorList>
            <person name="Kim M.K."/>
        </authorList>
    </citation>
    <scope>NUCLEOTIDE SEQUENCE</scope>
    <source>
        <strain evidence="1">BT702</strain>
    </source>
</reference>
<name>A0A927AWL8_9BACT</name>
<dbReference type="AlphaFoldDB" id="A0A927AWL8"/>
<dbReference type="GO" id="GO:0030638">
    <property type="term" value="P:polyketide metabolic process"/>
    <property type="evidence" value="ECO:0007669"/>
    <property type="project" value="InterPro"/>
</dbReference>
<dbReference type="RefSeq" id="WP_190893432.1">
    <property type="nucleotide sequence ID" value="NZ_JACWZY010000067.1"/>
</dbReference>
<dbReference type="SUPFAM" id="SSF54427">
    <property type="entry name" value="NTF2-like"/>
    <property type="match status" value="1"/>
</dbReference>
<proteinExistence type="predicted"/>
<dbReference type="InterPro" id="IPR009959">
    <property type="entry name" value="Cyclase_SnoaL-like"/>
</dbReference>
<evidence type="ECO:0000313" key="2">
    <source>
        <dbReference type="Proteomes" id="UP000598820"/>
    </source>
</evidence>
<dbReference type="Gene3D" id="3.10.450.50">
    <property type="match status" value="1"/>
</dbReference>
<accession>A0A927AWL8</accession>
<dbReference type="Pfam" id="PF07366">
    <property type="entry name" value="SnoaL"/>
    <property type="match status" value="1"/>
</dbReference>